<evidence type="ECO:0000313" key="10">
    <source>
        <dbReference type="EMBL" id="CAB4897433.1"/>
    </source>
</evidence>
<name>A0A6J7G0E6_9ZZZZ</name>
<keyword evidence="3 8" id="KW-0812">Transmembrane</keyword>
<evidence type="ECO:0000256" key="4">
    <source>
        <dbReference type="ARBA" id="ARBA00022746"/>
    </source>
</evidence>
<evidence type="ECO:0000256" key="3">
    <source>
        <dbReference type="ARBA" id="ARBA00022692"/>
    </source>
</evidence>
<dbReference type="AlphaFoldDB" id="A0A6J7G0E6"/>
<evidence type="ECO:0000256" key="1">
    <source>
        <dbReference type="ARBA" id="ARBA00004141"/>
    </source>
</evidence>
<keyword evidence="5 8" id="KW-1133">Transmembrane helix</keyword>
<sequence length="109" mass="12783">MLKFGYTAMLIFTIVGSFWLEVVYKIGVLKRIKRVIMSVFPVSIFFLIWDAYAIARGHWYFDKDQILGIIGPFDIPFEEFLFFIIVPMAAIMTIEAVRSIKRHWKVGDE</sequence>
<evidence type="ECO:0000256" key="5">
    <source>
        <dbReference type="ARBA" id="ARBA00022989"/>
    </source>
</evidence>
<evidence type="ECO:0000256" key="6">
    <source>
        <dbReference type="ARBA" id="ARBA00023136"/>
    </source>
</evidence>
<comment type="pathway">
    <text evidence="2">Carotenoid biosynthesis.</text>
</comment>
<dbReference type="GO" id="GO:0016117">
    <property type="term" value="P:carotenoid biosynthetic process"/>
    <property type="evidence" value="ECO:0007669"/>
    <property type="project" value="UniProtKB-KW"/>
</dbReference>
<dbReference type="NCBIfam" id="TIGR03462">
    <property type="entry name" value="CarR_dom_SF"/>
    <property type="match status" value="1"/>
</dbReference>
<reference evidence="10" key="1">
    <citation type="submission" date="2020-05" db="EMBL/GenBank/DDBJ databases">
        <authorList>
            <person name="Chiriac C."/>
            <person name="Salcher M."/>
            <person name="Ghai R."/>
            <person name="Kavagutti S V."/>
        </authorList>
    </citation>
    <scope>NUCLEOTIDE SEQUENCE</scope>
</reference>
<dbReference type="GO" id="GO:0016120">
    <property type="term" value="P:carotene biosynthetic process"/>
    <property type="evidence" value="ECO:0007669"/>
    <property type="project" value="UniProtKB-ARBA"/>
</dbReference>
<dbReference type="GO" id="GO:0016872">
    <property type="term" value="F:intramolecular lyase activity"/>
    <property type="evidence" value="ECO:0007669"/>
    <property type="project" value="InterPro"/>
</dbReference>
<organism evidence="10">
    <name type="scientific">freshwater metagenome</name>
    <dbReference type="NCBI Taxonomy" id="449393"/>
    <lineage>
        <taxon>unclassified sequences</taxon>
        <taxon>metagenomes</taxon>
        <taxon>ecological metagenomes</taxon>
    </lineage>
</organism>
<dbReference type="GO" id="GO:0045436">
    <property type="term" value="F:lycopene beta cyclase activity"/>
    <property type="evidence" value="ECO:0007669"/>
    <property type="project" value="UniProtKB-ARBA"/>
</dbReference>
<comment type="subcellular location">
    <subcellularLocation>
        <location evidence="1">Membrane</location>
        <topology evidence="1">Multi-pass membrane protein</topology>
    </subcellularLocation>
</comment>
<dbReference type="Pfam" id="PF18916">
    <property type="entry name" value="Lycopene_cyc"/>
    <property type="match status" value="1"/>
</dbReference>
<accession>A0A6J7G0E6</accession>
<evidence type="ECO:0000256" key="8">
    <source>
        <dbReference type="SAM" id="Phobius"/>
    </source>
</evidence>
<evidence type="ECO:0000256" key="2">
    <source>
        <dbReference type="ARBA" id="ARBA00004829"/>
    </source>
</evidence>
<gene>
    <name evidence="10" type="ORF">UFOPK3608_00138</name>
</gene>
<evidence type="ECO:0000259" key="9">
    <source>
        <dbReference type="Pfam" id="PF18916"/>
    </source>
</evidence>
<dbReference type="EMBL" id="CAFBMP010000003">
    <property type="protein sequence ID" value="CAB4897433.1"/>
    <property type="molecule type" value="Genomic_DNA"/>
</dbReference>
<feature type="transmembrane region" description="Helical" evidence="8">
    <location>
        <begin position="36"/>
        <end position="55"/>
    </location>
</feature>
<dbReference type="GO" id="GO:0016020">
    <property type="term" value="C:membrane"/>
    <property type="evidence" value="ECO:0007669"/>
    <property type="project" value="UniProtKB-SubCell"/>
</dbReference>
<dbReference type="InterPro" id="IPR017825">
    <property type="entry name" value="Lycopene_cyclase_dom"/>
</dbReference>
<evidence type="ECO:0000256" key="7">
    <source>
        <dbReference type="ARBA" id="ARBA00023235"/>
    </source>
</evidence>
<feature type="transmembrane region" description="Helical" evidence="8">
    <location>
        <begin position="80"/>
        <end position="97"/>
    </location>
</feature>
<keyword evidence="6 8" id="KW-0472">Membrane</keyword>
<feature type="transmembrane region" description="Helical" evidence="8">
    <location>
        <begin position="6"/>
        <end position="24"/>
    </location>
</feature>
<feature type="domain" description="Lycopene cyclase" evidence="9">
    <location>
        <begin position="8"/>
        <end position="95"/>
    </location>
</feature>
<proteinExistence type="predicted"/>
<keyword evidence="4" id="KW-0125">Carotenoid biosynthesis</keyword>
<protein>
    <submittedName>
        <fullName evidence="10">Unannotated protein</fullName>
    </submittedName>
</protein>
<keyword evidence="7" id="KW-0413">Isomerase</keyword>